<evidence type="ECO:0000256" key="1">
    <source>
        <dbReference type="SAM" id="SignalP"/>
    </source>
</evidence>
<reference evidence="2 3" key="1">
    <citation type="submission" date="2019-09" db="EMBL/GenBank/DDBJ databases">
        <title>Genome sequence and assembly of Taibaiella sp.</title>
        <authorList>
            <person name="Chhetri G."/>
        </authorList>
    </citation>
    <scope>NUCLEOTIDE SEQUENCE [LARGE SCALE GENOMIC DNA]</scope>
    <source>
        <strain evidence="2 3">KVB11</strain>
    </source>
</reference>
<gene>
    <name evidence="2" type="ORF">F0919_15635</name>
</gene>
<protein>
    <recommendedName>
        <fullName evidence="4">Lipoprotein</fullName>
    </recommendedName>
</protein>
<name>A0A5M6CGI4_9BACT</name>
<proteinExistence type="predicted"/>
<evidence type="ECO:0000313" key="3">
    <source>
        <dbReference type="Proteomes" id="UP000323632"/>
    </source>
</evidence>
<organism evidence="2 3">
    <name type="scientific">Taibaiella lutea</name>
    <dbReference type="NCBI Taxonomy" id="2608001"/>
    <lineage>
        <taxon>Bacteria</taxon>
        <taxon>Pseudomonadati</taxon>
        <taxon>Bacteroidota</taxon>
        <taxon>Chitinophagia</taxon>
        <taxon>Chitinophagales</taxon>
        <taxon>Chitinophagaceae</taxon>
        <taxon>Taibaiella</taxon>
    </lineage>
</organism>
<dbReference type="RefSeq" id="WP_150033731.1">
    <property type="nucleotide sequence ID" value="NZ_VWSH01000004.1"/>
</dbReference>
<dbReference type="Proteomes" id="UP000323632">
    <property type="component" value="Unassembled WGS sequence"/>
</dbReference>
<evidence type="ECO:0008006" key="4">
    <source>
        <dbReference type="Google" id="ProtNLM"/>
    </source>
</evidence>
<evidence type="ECO:0000313" key="2">
    <source>
        <dbReference type="EMBL" id="KAA5532229.1"/>
    </source>
</evidence>
<sequence>MNFKQFHFYLKLLSIICLFFQIGCAHHVNNCGVKQLIGNKTSFNVGNNDTFFFVKPILKYDTTFKHSTAQISIQVVFYDFKVQIIGSYKYEENMSFLDPELYKKTFVKLNDTLLKEDVNNEVIWDRYFSTYDSVGILKLGGQLNFIFLARPIFCNGHYCSDISLTVISIGNKDHLVSGINTQFCNDTSLIALIKKESFSKRKLLIPVMEDGCYGEHSTGKISWNELPSFKIR</sequence>
<keyword evidence="1" id="KW-0732">Signal</keyword>
<comment type="caution">
    <text evidence="2">The sequence shown here is derived from an EMBL/GenBank/DDBJ whole genome shotgun (WGS) entry which is preliminary data.</text>
</comment>
<accession>A0A5M6CGI4</accession>
<dbReference type="EMBL" id="VWSH01000004">
    <property type="protein sequence ID" value="KAA5532229.1"/>
    <property type="molecule type" value="Genomic_DNA"/>
</dbReference>
<feature type="chain" id="PRO_5024333149" description="Lipoprotein" evidence="1">
    <location>
        <begin position="28"/>
        <end position="232"/>
    </location>
</feature>
<keyword evidence="3" id="KW-1185">Reference proteome</keyword>
<dbReference type="AlphaFoldDB" id="A0A5M6CGI4"/>
<feature type="signal peptide" evidence="1">
    <location>
        <begin position="1"/>
        <end position="27"/>
    </location>
</feature>